<reference evidence="2" key="1">
    <citation type="journal article" date="2023" name="G3 (Bethesda)">
        <title>Genome assembly and association tests identify interacting loci associated with vigor, precocity, and sex in interspecific pistachio rootstocks.</title>
        <authorList>
            <person name="Palmer W."/>
            <person name="Jacygrad E."/>
            <person name="Sagayaradj S."/>
            <person name="Cavanaugh K."/>
            <person name="Han R."/>
            <person name="Bertier L."/>
            <person name="Beede B."/>
            <person name="Kafkas S."/>
            <person name="Golino D."/>
            <person name="Preece J."/>
            <person name="Michelmore R."/>
        </authorList>
    </citation>
    <scope>NUCLEOTIDE SEQUENCE [LARGE SCALE GENOMIC DNA]</scope>
</reference>
<gene>
    <name evidence="1" type="ORF">Patl1_22216</name>
</gene>
<proteinExistence type="predicted"/>
<dbReference type="EMBL" id="CM047900">
    <property type="protein sequence ID" value="KAJ0099221.1"/>
    <property type="molecule type" value="Genomic_DNA"/>
</dbReference>
<name>A0ACC1BJT3_9ROSI</name>
<organism evidence="1 2">
    <name type="scientific">Pistacia atlantica</name>
    <dbReference type="NCBI Taxonomy" id="434234"/>
    <lineage>
        <taxon>Eukaryota</taxon>
        <taxon>Viridiplantae</taxon>
        <taxon>Streptophyta</taxon>
        <taxon>Embryophyta</taxon>
        <taxon>Tracheophyta</taxon>
        <taxon>Spermatophyta</taxon>
        <taxon>Magnoliopsida</taxon>
        <taxon>eudicotyledons</taxon>
        <taxon>Gunneridae</taxon>
        <taxon>Pentapetalae</taxon>
        <taxon>rosids</taxon>
        <taxon>malvids</taxon>
        <taxon>Sapindales</taxon>
        <taxon>Anacardiaceae</taxon>
        <taxon>Pistacia</taxon>
    </lineage>
</organism>
<evidence type="ECO:0000313" key="1">
    <source>
        <dbReference type="EMBL" id="KAJ0099221.1"/>
    </source>
</evidence>
<comment type="caution">
    <text evidence="1">The sequence shown here is derived from an EMBL/GenBank/DDBJ whole genome shotgun (WGS) entry which is preliminary data.</text>
</comment>
<accession>A0ACC1BJT3</accession>
<keyword evidence="2" id="KW-1185">Reference proteome</keyword>
<dbReference type="Proteomes" id="UP001164250">
    <property type="component" value="Chromosome 4"/>
</dbReference>
<evidence type="ECO:0000313" key="2">
    <source>
        <dbReference type="Proteomes" id="UP001164250"/>
    </source>
</evidence>
<protein>
    <submittedName>
        <fullName evidence="1">Uncharacterized protein</fullName>
    </submittedName>
</protein>
<sequence>MVMKLKFPINFTIYINFLCCLVAISNIFREKKKKNNNNEDHQTFSVFLLLLHYVIIR</sequence>